<name>A0ABQ5CSL5_9ASTR</name>
<evidence type="ECO:0000313" key="2">
    <source>
        <dbReference type="Proteomes" id="UP001151760"/>
    </source>
</evidence>
<reference evidence="1" key="1">
    <citation type="journal article" date="2022" name="Int. J. Mol. Sci.">
        <title>Draft Genome of Tanacetum Coccineum: Genomic Comparison of Closely Related Tanacetum-Family Plants.</title>
        <authorList>
            <person name="Yamashiro T."/>
            <person name="Shiraishi A."/>
            <person name="Nakayama K."/>
            <person name="Satake H."/>
        </authorList>
    </citation>
    <scope>NUCLEOTIDE SEQUENCE</scope>
</reference>
<proteinExistence type="predicted"/>
<comment type="caution">
    <text evidence="1">The sequence shown here is derived from an EMBL/GenBank/DDBJ whole genome shotgun (WGS) entry which is preliminary data.</text>
</comment>
<evidence type="ECO:0008006" key="3">
    <source>
        <dbReference type="Google" id="ProtNLM"/>
    </source>
</evidence>
<accession>A0ABQ5CSL5</accession>
<evidence type="ECO:0000313" key="1">
    <source>
        <dbReference type="EMBL" id="GJT29620.1"/>
    </source>
</evidence>
<keyword evidence="2" id="KW-1185">Reference proteome</keyword>
<dbReference type="EMBL" id="BQNB010014558">
    <property type="protein sequence ID" value="GJT29620.1"/>
    <property type="molecule type" value="Genomic_DNA"/>
</dbReference>
<gene>
    <name evidence="1" type="ORF">Tco_0909895</name>
</gene>
<reference evidence="1" key="2">
    <citation type="submission" date="2022-01" db="EMBL/GenBank/DDBJ databases">
        <authorList>
            <person name="Yamashiro T."/>
            <person name="Shiraishi A."/>
            <person name="Satake H."/>
            <person name="Nakayama K."/>
        </authorList>
    </citation>
    <scope>NUCLEOTIDE SEQUENCE</scope>
</reference>
<sequence>MLVVWNPCIGKSFGIGTVPMYDNRTYSLIVYGFGVCPITIDHTVVKVLSPVNKPWHVEVFTSSLGVWNVIPSSNLPRQSIKLNNLKTQSVIDIFIYWGACEKTFNDDGEATVNHMVVSFDLITKEFKVVKGAFCCGVWVMEHDLSFRKLFTIGAPVDRIMGFEKNDETIFKIEKEDGRPECAYTVYPIQPAIPDQSHIVEEVVYFEGRMPLSPLQLAVEEMMSD</sequence>
<protein>
    <recommendedName>
        <fullName evidence="3">F-box associated domain-containing protein</fullName>
    </recommendedName>
</protein>
<organism evidence="1 2">
    <name type="scientific">Tanacetum coccineum</name>
    <dbReference type="NCBI Taxonomy" id="301880"/>
    <lineage>
        <taxon>Eukaryota</taxon>
        <taxon>Viridiplantae</taxon>
        <taxon>Streptophyta</taxon>
        <taxon>Embryophyta</taxon>
        <taxon>Tracheophyta</taxon>
        <taxon>Spermatophyta</taxon>
        <taxon>Magnoliopsida</taxon>
        <taxon>eudicotyledons</taxon>
        <taxon>Gunneridae</taxon>
        <taxon>Pentapetalae</taxon>
        <taxon>asterids</taxon>
        <taxon>campanulids</taxon>
        <taxon>Asterales</taxon>
        <taxon>Asteraceae</taxon>
        <taxon>Asteroideae</taxon>
        <taxon>Anthemideae</taxon>
        <taxon>Anthemidinae</taxon>
        <taxon>Tanacetum</taxon>
    </lineage>
</organism>
<dbReference type="Proteomes" id="UP001151760">
    <property type="component" value="Unassembled WGS sequence"/>
</dbReference>